<dbReference type="PROSITE" id="PS50883">
    <property type="entry name" value="EAL"/>
    <property type="match status" value="1"/>
</dbReference>
<dbReference type="SUPFAM" id="SSF55785">
    <property type="entry name" value="PYP-like sensor domain (PAS domain)"/>
    <property type="match status" value="1"/>
</dbReference>
<dbReference type="AlphaFoldDB" id="A0A8J2V7X2"/>
<dbReference type="GO" id="GO:0071111">
    <property type="term" value="F:cyclic-guanylate-specific phosphodiesterase activity"/>
    <property type="evidence" value="ECO:0007669"/>
    <property type="project" value="InterPro"/>
</dbReference>
<dbReference type="SMART" id="SM00052">
    <property type="entry name" value="EAL"/>
    <property type="match status" value="1"/>
</dbReference>
<evidence type="ECO:0000259" key="2">
    <source>
        <dbReference type="PROSITE" id="PS50883"/>
    </source>
</evidence>
<dbReference type="InterPro" id="IPR001633">
    <property type="entry name" value="EAL_dom"/>
</dbReference>
<accession>A0A8J2V7X2</accession>
<dbReference type="InterPro" id="IPR035919">
    <property type="entry name" value="EAL_sf"/>
</dbReference>
<sequence>MGKQRPAGPDKVKFALEAAGQALFEFDHASGQITWTDVKSAMSILGIDTPETISASQSLLSFMQPEEVMSRENALRNAFENRTSYTIEYRVSTGRHPMRWIEERGSWMKIAGDWRLIGMIRTIDEQKNREARLSYLAAYDEQTGLLNRPRIRELLKDEIDQASQPTGVSAYLLVGIDRLGGINSDFGFEAADEVIVEISRRLRSKLPTQHTIGRVAGTKFGIILRGACRDSIRNTCYSLLNVVREKVIETNSGGVAVSVCIGATELENDVTTAETAMARAEAALDKARQIGQSSWSSFSENTDIVSRRQRNTEMSDVILTALNERRIFIAYQPIISEPGAPHRKFECLVRMEDPDGEEVSAPAFIPAAERLGLVHLLDRRVLDLATQTLRKAPDIKLNVNISWETVKDPVWADGYLAQLRANREVTDRLTIELTETQVMDAVESSVEFIAEIKELGCRFAIDDFGAGYTSFRNLQALDIDVLKIDGSFITGVSSSRENQLFVRTLLDLARNFGMKTVAEWVDNESDALLLKGLGVDYLQGYYIGKPERYPPAIYGDRADAAGTKAGKTLSA</sequence>
<gene>
    <name evidence="4" type="ORF">GCM10011342_29540</name>
</gene>
<dbReference type="InterPro" id="IPR000160">
    <property type="entry name" value="GGDEF_dom"/>
</dbReference>
<dbReference type="EMBL" id="BMGH01000002">
    <property type="protein sequence ID" value="GGD18917.1"/>
    <property type="molecule type" value="Genomic_DNA"/>
</dbReference>
<dbReference type="InterPro" id="IPR043128">
    <property type="entry name" value="Rev_trsase/Diguanyl_cyclase"/>
</dbReference>
<name>A0A8J2V7X2_9PROT</name>
<organism evidence="4 5">
    <name type="scientific">Aquisalinus flavus</name>
    <dbReference type="NCBI Taxonomy" id="1526572"/>
    <lineage>
        <taxon>Bacteria</taxon>
        <taxon>Pseudomonadati</taxon>
        <taxon>Pseudomonadota</taxon>
        <taxon>Alphaproteobacteria</taxon>
        <taxon>Parvularculales</taxon>
        <taxon>Parvularculaceae</taxon>
        <taxon>Aquisalinus</taxon>
    </lineage>
</organism>
<dbReference type="PANTHER" id="PTHR33121">
    <property type="entry name" value="CYCLIC DI-GMP PHOSPHODIESTERASE PDEF"/>
    <property type="match status" value="1"/>
</dbReference>
<evidence type="ECO:0000256" key="1">
    <source>
        <dbReference type="SAM" id="Coils"/>
    </source>
</evidence>
<keyword evidence="5" id="KW-1185">Reference proteome</keyword>
<dbReference type="Proteomes" id="UP000613582">
    <property type="component" value="Unassembled WGS sequence"/>
</dbReference>
<dbReference type="Pfam" id="PF00563">
    <property type="entry name" value="EAL"/>
    <property type="match status" value="1"/>
</dbReference>
<dbReference type="InterPro" id="IPR050706">
    <property type="entry name" value="Cyclic-di-GMP_PDE-like"/>
</dbReference>
<dbReference type="CDD" id="cd01949">
    <property type="entry name" value="GGDEF"/>
    <property type="match status" value="1"/>
</dbReference>
<evidence type="ECO:0000313" key="4">
    <source>
        <dbReference type="EMBL" id="GGD18917.1"/>
    </source>
</evidence>
<keyword evidence="1" id="KW-0175">Coiled coil</keyword>
<feature type="coiled-coil region" evidence="1">
    <location>
        <begin position="263"/>
        <end position="290"/>
    </location>
</feature>
<feature type="domain" description="EAL" evidence="2">
    <location>
        <begin position="311"/>
        <end position="560"/>
    </location>
</feature>
<dbReference type="PROSITE" id="PS50887">
    <property type="entry name" value="GGDEF"/>
    <property type="match status" value="1"/>
</dbReference>
<dbReference type="SUPFAM" id="SSF141868">
    <property type="entry name" value="EAL domain-like"/>
    <property type="match status" value="1"/>
</dbReference>
<dbReference type="NCBIfam" id="TIGR00254">
    <property type="entry name" value="GGDEF"/>
    <property type="match status" value="1"/>
</dbReference>
<dbReference type="Pfam" id="PF00990">
    <property type="entry name" value="GGDEF"/>
    <property type="match status" value="1"/>
</dbReference>
<dbReference type="PANTHER" id="PTHR33121:SF79">
    <property type="entry name" value="CYCLIC DI-GMP PHOSPHODIESTERASE PDED-RELATED"/>
    <property type="match status" value="1"/>
</dbReference>
<protein>
    <submittedName>
        <fullName evidence="4">GGDEF-domain containing protein</fullName>
    </submittedName>
</protein>
<dbReference type="InterPro" id="IPR029787">
    <property type="entry name" value="Nucleotide_cyclase"/>
</dbReference>
<reference evidence="4" key="2">
    <citation type="submission" date="2020-09" db="EMBL/GenBank/DDBJ databases">
        <authorList>
            <person name="Sun Q."/>
            <person name="Zhou Y."/>
        </authorList>
    </citation>
    <scope>NUCLEOTIDE SEQUENCE</scope>
    <source>
        <strain evidence="4">CGMCC 1.12921</strain>
    </source>
</reference>
<dbReference type="CDD" id="cd01948">
    <property type="entry name" value="EAL"/>
    <property type="match status" value="1"/>
</dbReference>
<dbReference type="Gene3D" id="3.30.450.20">
    <property type="entry name" value="PAS domain"/>
    <property type="match status" value="1"/>
</dbReference>
<evidence type="ECO:0000259" key="3">
    <source>
        <dbReference type="PROSITE" id="PS50887"/>
    </source>
</evidence>
<comment type="caution">
    <text evidence="4">The sequence shown here is derived from an EMBL/GenBank/DDBJ whole genome shotgun (WGS) entry which is preliminary data.</text>
</comment>
<dbReference type="SMART" id="SM00267">
    <property type="entry name" value="GGDEF"/>
    <property type="match status" value="1"/>
</dbReference>
<dbReference type="Gene3D" id="3.30.70.270">
    <property type="match status" value="1"/>
</dbReference>
<dbReference type="InterPro" id="IPR035965">
    <property type="entry name" value="PAS-like_dom_sf"/>
</dbReference>
<feature type="domain" description="GGDEF" evidence="3">
    <location>
        <begin position="167"/>
        <end position="300"/>
    </location>
</feature>
<evidence type="ECO:0000313" key="5">
    <source>
        <dbReference type="Proteomes" id="UP000613582"/>
    </source>
</evidence>
<dbReference type="Gene3D" id="3.20.20.450">
    <property type="entry name" value="EAL domain"/>
    <property type="match status" value="1"/>
</dbReference>
<proteinExistence type="predicted"/>
<dbReference type="SUPFAM" id="SSF55073">
    <property type="entry name" value="Nucleotide cyclase"/>
    <property type="match status" value="1"/>
</dbReference>
<reference evidence="4" key="1">
    <citation type="journal article" date="2014" name="Int. J. Syst. Evol. Microbiol.">
        <title>Complete genome sequence of Corynebacterium casei LMG S-19264T (=DSM 44701T), isolated from a smear-ripened cheese.</title>
        <authorList>
            <consortium name="US DOE Joint Genome Institute (JGI-PGF)"/>
            <person name="Walter F."/>
            <person name="Albersmeier A."/>
            <person name="Kalinowski J."/>
            <person name="Ruckert C."/>
        </authorList>
    </citation>
    <scope>NUCLEOTIDE SEQUENCE</scope>
    <source>
        <strain evidence="4">CGMCC 1.12921</strain>
    </source>
</reference>
<dbReference type="RefSeq" id="WP_188160626.1">
    <property type="nucleotide sequence ID" value="NZ_BMGH01000002.1"/>
</dbReference>